<proteinExistence type="inferred from homology"/>
<dbReference type="GO" id="GO:0005737">
    <property type="term" value="C:cytoplasm"/>
    <property type="evidence" value="ECO:0007669"/>
    <property type="project" value="TreeGrafter"/>
</dbReference>
<gene>
    <name evidence="10" type="ORF">SAMN05421751_104206</name>
</gene>
<dbReference type="InterPro" id="IPR037069">
    <property type="entry name" value="AcylCoA_DH/ox_N_sf"/>
</dbReference>
<dbReference type="AlphaFoldDB" id="A0A1H5UQ25"/>
<protein>
    <submittedName>
        <fullName evidence="10">Acyl-CoA dehydrogenase</fullName>
    </submittedName>
</protein>
<feature type="domain" description="Acyl-CoA dehydrogenase/oxidase N-terminal" evidence="9">
    <location>
        <begin position="7"/>
        <end position="119"/>
    </location>
</feature>
<dbReference type="Gene3D" id="2.40.110.10">
    <property type="entry name" value="Butyryl-CoA Dehydrogenase, subunit A, domain 2"/>
    <property type="match status" value="1"/>
</dbReference>
<evidence type="ECO:0000256" key="2">
    <source>
        <dbReference type="ARBA" id="ARBA00009347"/>
    </source>
</evidence>
<feature type="domain" description="Acyl-CoA oxidase/dehydrogenase middle" evidence="8">
    <location>
        <begin position="123"/>
        <end position="221"/>
    </location>
</feature>
<evidence type="ECO:0000256" key="3">
    <source>
        <dbReference type="ARBA" id="ARBA00022630"/>
    </source>
</evidence>
<keyword evidence="11" id="KW-1185">Reference proteome</keyword>
<evidence type="ECO:0000256" key="6">
    <source>
        <dbReference type="RuleBase" id="RU362125"/>
    </source>
</evidence>
<dbReference type="InterPro" id="IPR006089">
    <property type="entry name" value="Acyl-CoA_DH_CS"/>
</dbReference>
<reference evidence="11" key="1">
    <citation type="submission" date="2016-10" db="EMBL/GenBank/DDBJ databases">
        <authorList>
            <person name="Varghese N."/>
            <person name="Submissions S."/>
        </authorList>
    </citation>
    <scope>NUCLEOTIDE SEQUENCE [LARGE SCALE GENOMIC DNA]</scope>
    <source>
        <strain evidence="11">DSM 23413</strain>
    </source>
</reference>
<dbReference type="Gene3D" id="1.10.540.10">
    <property type="entry name" value="Acyl-CoA dehydrogenase/oxidase, N-terminal domain"/>
    <property type="match status" value="1"/>
</dbReference>
<organism evidence="10 11">
    <name type="scientific">Jhaorihella thermophila</name>
    <dbReference type="NCBI Taxonomy" id="488547"/>
    <lineage>
        <taxon>Bacteria</taxon>
        <taxon>Pseudomonadati</taxon>
        <taxon>Pseudomonadota</taxon>
        <taxon>Alphaproteobacteria</taxon>
        <taxon>Rhodobacterales</taxon>
        <taxon>Paracoccaceae</taxon>
        <taxon>Jhaorihella</taxon>
    </lineage>
</organism>
<name>A0A1H5UQ25_9RHOB</name>
<evidence type="ECO:0000256" key="5">
    <source>
        <dbReference type="ARBA" id="ARBA00023002"/>
    </source>
</evidence>
<dbReference type="PROSITE" id="PS00073">
    <property type="entry name" value="ACYL_COA_DH_2"/>
    <property type="match status" value="1"/>
</dbReference>
<evidence type="ECO:0000259" key="7">
    <source>
        <dbReference type="Pfam" id="PF00441"/>
    </source>
</evidence>
<dbReference type="Pfam" id="PF02771">
    <property type="entry name" value="Acyl-CoA_dh_N"/>
    <property type="match status" value="1"/>
</dbReference>
<dbReference type="Pfam" id="PF02770">
    <property type="entry name" value="Acyl-CoA_dh_M"/>
    <property type="match status" value="1"/>
</dbReference>
<dbReference type="InterPro" id="IPR009100">
    <property type="entry name" value="AcylCoA_DH/oxidase_NM_dom_sf"/>
</dbReference>
<dbReference type="OrthoDB" id="9775090at2"/>
<dbReference type="InterPro" id="IPR006091">
    <property type="entry name" value="Acyl-CoA_Oxase/DH_mid-dom"/>
</dbReference>
<dbReference type="InterPro" id="IPR036250">
    <property type="entry name" value="AcylCo_DH-like_C"/>
</dbReference>
<dbReference type="GO" id="GO:0050660">
    <property type="term" value="F:flavin adenine dinucleotide binding"/>
    <property type="evidence" value="ECO:0007669"/>
    <property type="project" value="InterPro"/>
</dbReference>
<dbReference type="InterPro" id="IPR013786">
    <property type="entry name" value="AcylCoA_DH/ox_N"/>
</dbReference>
<evidence type="ECO:0000259" key="9">
    <source>
        <dbReference type="Pfam" id="PF02771"/>
    </source>
</evidence>
<evidence type="ECO:0000313" key="10">
    <source>
        <dbReference type="EMBL" id="SEF77159.1"/>
    </source>
</evidence>
<feature type="domain" description="Acyl-CoA dehydrogenase/oxidase C-terminal" evidence="7">
    <location>
        <begin position="234"/>
        <end position="381"/>
    </location>
</feature>
<evidence type="ECO:0000259" key="8">
    <source>
        <dbReference type="Pfam" id="PF02770"/>
    </source>
</evidence>
<evidence type="ECO:0000256" key="1">
    <source>
        <dbReference type="ARBA" id="ARBA00001974"/>
    </source>
</evidence>
<dbReference type="InterPro" id="IPR009075">
    <property type="entry name" value="AcylCo_DH/oxidase_C"/>
</dbReference>
<dbReference type="EMBL" id="FNVD01000004">
    <property type="protein sequence ID" value="SEF77159.1"/>
    <property type="molecule type" value="Genomic_DNA"/>
</dbReference>
<dbReference type="Gene3D" id="1.20.140.10">
    <property type="entry name" value="Butyryl-CoA Dehydrogenase, subunit A, domain 3"/>
    <property type="match status" value="1"/>
</dbReference>
<dbReference type="InterPro" id="IPR050741">
    <property type="entry name" value="Acyl-CoA_dehydrogenase"/>
</dbReference>
<dbReference type="PANTHER" id="PTHR48083:SF28">
    <property type="entry name" value="ACYL-COA DEHYDROGENASE FAMILY PROTEIN (AFU_ORTHOLOGUE AFUA_6G10880)-RELATED"/>
    <property type="match status" value="1"/>
</dbReference>
<dbReference type="FunFam" id="1.20.140.10:FF:000001">
    <property type="entry name" value="Acyl-CoA dehydrogenase"/>
    <property type="match status" value="1"/>
</dbReference>
<sequence length="383" mass="41651">MAPEPFSDEVRMIRDTARAFVDRVIRPNVDDWEEAGRFPRELYLKAGAAGLLGIGYPEELGGSGGGVFHKLAWIEELMRAGSGGLAASLGSLDIGLPPLVKFGSDELKREIVPRVLAGEKIYALAITEPGGGSDVANLKTRAERVTVGNREYYRINGAKTFITSGCRADFYTVAVRTGGEGHAGISLIVVPREAEGFSSGPPLKKMGWWASDTAELFFDDCLVPAENLIGEESRGFPMITSNFQMERLTLAVMANVTSEMALEAAINHARDRRAFGSALTGHQTIRHKLADMGTLLEASRALTHACATRMEAGEMIFKEISMAKNFATDACDRITYDAVQIFGGMGYMRESVVERLYRDARILSIGGGTREIMNEIIAKQMGL</sequence>
<evidence type="ECO:0000313" key="11">
    <source>
        <dbReference type="Proteomes" id="UP000236742"/>
    </source>
</evidence>
<dbReference type="RefSeq" id="WP_104007419.1">
    <property type="nucleotide sequence ID" value="NZ_FNVD01000004.1"/>
</dbReference>
<keyword evidence="4 6" id="KW-0274">FAD</keyword>
<dbReference type="FunFam" id="2.40.110.10:FF:000002">
    <property type="entry name" value="Acyl-CoA dehydrogenase fadE12"/>
    <property type="match status" value="1"/>
</dbReference>
<accession>A0A1H5UQ25</accession>
<dbReference type="Pfam" id="PF00441">
    <property type="entry name" value="Acyl-CoA_dh_1"/>
    <property type="match status" value="1"/>
</dbReference>
<comment type="cofactor">
    <cofactor evidence="1 6">
        <name>FAD</name>
        <dbReference type="ChEBI" id="CHEBI:57692"/>
    </cofactor>
</comment>
<comment type="similarity">
    <text evidence="2 6">Belongs to the acyl-CoA dehydrogenase family.</text>
</comment>
<dbReference type="SUPFAM" id="SSF56645">
    <property type="entry name" value="Acyl-CoA dehydrogenase NM domain-like"/>
    <property type="match status" value="1"/>
</dbReference>
<dbReference type="PANTHER" id="PTHR48083">
    <property type="entry name" value="MEDIUM-CHAIN SPECIFIC ACYL-COA DEHYDROGENASE, MITOCHONDRIAL-RELATED"/>
    <property type="match status" value="1"/>
</dbReference>
<keyword evidence="3 6" id="KW-0285">Flavoprotein</keyword>
<dbReference type="InterPro" id="IPR046373">
    <property type="entry name" value="Acyl-CoA_Oxase/DH_mid-dom_sf"/>
</dbReference>
<keyword evidence="5 6" id="KW-0560">Oxidoreductase</keyword>
<dbReference type="GO" id="GO:0033539">
    <property type="term" value="P:fatty acid beta-oxidation using acyl-CoA dehydrogenase"/>
    <property type="evidence" value="ECO:0007669"/>
    <property type="project" value="TreeGrafter"/>
</dbReference>
<evidence type="ECO:0000256" key="4">
    <source>
        <dbReference type="ARBA" id="ARBA00022827"/>
    </source>
</evidence>
<dbReference type="SUPFAM" id="SSF47203">
    <property type="entry name" value="Acyl-CoA dehydrogenase C-terminal domain-like"/>
    <property type="match status" value="1"/>
</dbReference>
<dbReference type="GO" id="GO:0003995">
    <property type="term" value="F:acyl-CoA dehydrogenase activity"/>
    <property type="evidence" value="ECO:0007669"/>
    <property type="project" value="InterPro"/>
</dbReference>
<dbReference type="Proteomes" id="UP000236742">
    <property type="component" value="Unassembled WGS sequence"/>
</dbReference>